<accession>A0A2S7TYW3</accession>
<feature type="domain" description="Glycosyltransferase 2-like" evidence="1">
    <location>
        <begin position="301"/>
        <end position="400"/>
    </location>
</feature>
<dbReference type="Pfam" id="PF00535">
    <property type="entry name" value="Glycos_transf_2"/>
    <property type="match status" value="1"/>
</dbReference>
<dbReference type="InterPro" id="IPR029044">
    <property type="entry name" value="Nucleotide-diphossugar_trans"/>
</dbReference>
<organism evidence="2 3">
    <name type="scientific">Rubritalea profundi</name>
    <dbReference type="NCBI Taxonomy" id="1658618"/>
    <lineage>
        <taxon>Bacteria</taxon>
        <taxon>Pseudomonadati</taxon>
        <taxon>Verrucomicrobiota</taxon>
        <taxon>Verrucomicrobiia</taxon>
        <taxon>Verrucomicrobiales</taxon>
        <taxon>Rubritaleaceae</taxon>
        <taxon>Rubritalea</taxon>
    </lineage>
</organism>
<evidence type="ECO:0000313" key="3">
    <source>
        <dbReference type="Proteomes" id="UP000239907"/>
    </source>
</evidence>
<dbReference type="Gene3D" id="3.20.20.80">
    <property type="entry name" value="Glycosidases"/>
    <property type="match status" value="1"/>
</dbReference>
<evidence type="ECO:0000259" key="1">
    <source>
        <dbReference type="Pfam" id="PF00535"/>
    </source>
</evidence>
<dbReference type="Gene3D" id="3.90.550.10">
    <property type="entry name" value="Spore Coat Polysaccharide Biosynthesis Protein SpsA, Chain A"/>
    <property type="match status" value="1"/>
</dbReference>
<dbReference type="Proteomes" id="UP000239907">
    <property type="component" value="Unassembled WGS sequence"/>
</dbReference>
<dbReference type="InterPro" id="IPR050834">
    <property type="entry name" value="Glycosyltransf_2"/>
</dbReference>
<dbReference type="PANTHER" id="PTHR43685:SF2">
    <property type="entry name" value="GLYCOSYLTRANSFERASE 2-LIKE DOMAIN-CONTAINING PROTEIN"/>
    <property type="match status" value="1"/>
</dbReference>
<dbReference type="InterPro" id="IPR001173">
    <property type="entry name" value="Glyco_trans_2-like"/>
</dbReference>
<evidence type="ECO:0000313" key="2">
    <source>
        <dbReference type="EMBL" id="PQJ27948.1"/>
    </source>
</evidence>
<dbReference type="SUPFAM" id="SSF51445">
    <property type="entry name" value="(Trans)glycosidases"/>
    <property type="match status" value="1"/>
</dbReference>
<protein>
    <recommendedName>
        <fullName evidence="1">Glycosyltransferase 2-like domain-containing protein</fullName>
    </recommendedName>
</protein>
<dbReference type="PANTHER" id="PTHR43685">
    <property type="entry name" value="GLYCOSYLTRANSFERASE"/>
    <property type="match status" value="1"/>
</dbReference>
<sequence>MCASGFSVELVQATGVKRIEVDGKFFRCEGARVYLRSVTYGPFPEPQPNHGAELLRVRSAGFNAIRIYQSPSVALLDAAEAAGVWVFVGFSWSWERVFLGANQIFEQAKLDIRQELMSWGGHPAVAGCYIANEVKPDLARWMGVEEVRLALEELIDWVKGLAPHLLVAYASYPSSEYLEPGNADFTAMNVYLERPEDYMSYLRRLHHLAGDRPVVISEFGVDSLSHGEMEQSRILEWAARITQQEGLAGWTCFAWSDRWQNGGRSVQDWAFGLINNEGAAKPALELVGRDWKPDFLLPKISVIICVYNGVDRIGHALESLRVLNYPDYEVIVVDDGSTDGTLELVSEYSEVRLIASEHAGLSVARNVGAAAATGAILSYTDDDCTVDPDYLFWLSKAYAENDWGACGGPNIPPVAESEDEAVVASAPGAPSHVMIDDVEAEHIPGCHLSVRAEVFAAIGGFRAQYRVAGDDVDFCWRLRDAGYKIGFHGASFVWHRRRATLMGYFRQQWGYGKAEALLMRDHPERFSRSGGARWEGCVYTGAAKGGGSGTVIYHGPSGLAGYQIFWNYMMPQRRVHPLFISARVSLKLTLANLVQPLVRGAARWKYGRKTARSLPRRLAEKSTRAKREKGFVLEVTLPLREGEYRPVVLSLLASEGWLCTGAFEAWDLMKGDSLVLIVSELIGQNQWCVRVRFLAPLCDHHELEVTLLRGLDRV</sequence>
<name>A0A2S7TYW3_9BACT</name>
<reference evidence="2 3" key="1">
    <citation type="submission" date="2016-12" db="EMBL/GenBank/DDBJ databases">
        <title>Study of bacterial adaptation to deep sea.</title>
        <authorList>
            <person name="Song J."/>
            <person name="Yoshizawa S."/>
            <person name="Kogure K."/>
        </authorList>
    </citation>
    <scope>NUCLEOTIDE SEQUENCE [LARGE SCALE GENOMIC DNA]</scope>
    <source>
        <strain evidence="2 3">SAORIC-165</strain>
    </source>
</reference>
<dbReference type="OrthoDB" id="396512at2"/>
<gene>
    <name evidence="2" type="ORF">BSZ32_05155</name>
</gene>
<dbReference type="RefSeq" id="WP_105042441.1">
    <property type="nucleotide sequence ID" value="NZ_MQWA01000001.1"/>
</dbReference>
<dbReference type="GO" id="GO:0044010">
    <property type="term" value="P:single-species biofilm formation"/>
    <property type="evidence" value="ECO:0007669"/>
    <property type="project" value="TreeGrafter"/>
</dbReference>
<proteinExistence type="predicted"/>
<dbReference type="InterPro" id="IPR017853">
    <property type="entry name" value="GH"/>
</dbReference>
<dbReference type="AlphaFoldDB" id="A0A2S7TYW3"/>
<keyword evidence="3" id="KW-1185">Reference proteome</keyword>
<dbReference type="SUPFAM" id="SSF53448">
    <property type="entry name" value="Nucleotide-diphospho-sugar transferases"/>
    <property type="match status" value="1"/>
</dbReference>
<comment type="caution">
    <text evidence="2">The sequence shown here is derived from an EMBL/GenBank/DDBJ whole genome shotgun (WGS) entry which is preliminary data.</text>
</comment>
<dbReference type="EMBL" id="MQWA01000001">
    <property type="protein sequence ID" value="PQJ27948.1"/>
    <property type="molecule type" value="Genomic_DNA"/>
</dbReference>